<gene>
    <name evidence="2" type="ORF">ACFQE5_08525</name>
</gene>
<dbReference type="PANTHER" id="PTHR43943:SF2">
    <property type="entry name" value="DEHYDROGENASE_REDUCTASE 4"/>
    <property type="match status" value="1"/>
</dbReference>
<evidence type="ECO:0000313" key="2">
    <source>
        <dbReference type="EMBL" id="MFC5994256.1"/>
    </source>
</evidence>
<evidence type="ECO:0000313" key="3">
    <source>
        <dbReference type="Proteomes" id="UP001596302"/>
    </source>
</evidence>
<dbReference type="PRINTS" id="PR00081">
    <property type="entry name" value="GDHRDH"/>
</dbReference>
<proteinExistence type="inferred from homology"/>
<evidence type="ECO:0000256" key="1">
    <source>
        <dbReference type="ARBA" id="ARBA00006484"/>
    </source>
</evidence>
<dbReference type="EMBL" id="JBHSQW010000016">
    <property type="protein sequence ID" value="MFC5994256.1"/>
    <property type="molecule type" value="Genomic_DNA"/>
</dbReference>
<dbReference type="Gene3D" id="3.40.50.720">
    <property type="entry name" value="NAD(P)-binding Rossmann-like Domain"/>
    <property type="match status" value="1"/>
</dbReference>
<sequence>MTDITGSLPDLRGQAGLVTGASRGIGYAIAAELLRRGASVVITARRPAELDAAVDRLTGEAADGQQGRVLGIVGNAGHDESRQQTVQRAMDTFGRLDILVNNVGINPVHGPLMSADLDAVRKIFDVNVVAALGFTQLAYRAWLGEHGGSVVNVASLGGLRTTRVIAAYGASKAALIRLTAELATELGPRIRVNAVAPAVVRTRFATALYEHDEAGTAASYPMKRLGAPEDVAAVVGFLVSPAASWVTGETIVVDGGALAGGR</sequence>
<dbReference type="PRINTS" id="PR00080">
    <property type="entry name" value="SDRFAMILY"/>
</dbReference>
<reference evidence="3" key="1">
    <citation type="journal article" date="2019" name="Int. J. Syst. Evol. Microbiol.">
        <title>The Global Catalogue of Microorganisms (GCM) 10K type strain sequencing project: providing services to taxonomists for standard genome sequencing and annotation.</title>
        <authorList>
            <consortium name="The Broad Institute Genomics Platform"/>
            <consortium name="The Broad Institute Genome Sequencing Center for Infectious Disease"/>
            <person name="Wu L."/>
            <person name="Ma J."/>
        </authorList>
    </citation>
    <scope>NUCLEOTIDE SEQUENCE [LARGE SCALE GENOMIC DNA]</scope>
    <source>
        <strain evidence="3">CCM 8391</strain>
    </source>
</reference>
<name>A0ABW1J0D7_9PSEU</name>
<accession>A0ABW1J0D7</accession>
<dbReference type="NCBIfam" id="NF005559">
    <property type="entry name" value="PRK07231.1"/>
    <property type="match status" value="1"/>
</dbReference>
<dbReference type="PANTHER" id="PTHR43943">
    <property type="entry name" value="DEHYDROGENASE/REDUCTASE (SDR FAMILY) MEMBER 4"/>
    <property type="match status" value="1"/>
</dbReference>
<protein>
    <submittedName>
        <fullName evidence="2">SDR family oxidoreductase</fullName>
    </submittedName>
</protein>
<comment type="similarity">
    <text evidence="1">Belongs to the short-chain dehydrogenases/reductases (SDR) family.</text>
</comment>
<dbReference type="SUPFAM" id="SSF51735">
    <property type="entry name" value="NAD(P)-binding Rossmann-fold domains"/>
    <property type="match status" value="1"/>
</dbReference>
<comment type="caution">
    <text evidence="2">The sequence shown here is derived from an EMBL/GenBank/DDBJ whole genome shotgun (WGS) entry which is preliminary data.</text>
</comment>
<dbReference type="CDD" id="cd05233">
    <property type="entry name" value="SDR_c"/>
    <property type="match status" value="1"/>
</dbReference>
<dbReference type="InterPro" id="IPR036291">
    <property type="entry name" value="NAD(P)-bd_dom_sf"/>
</dbReference>
<dbReference type="Proteomes" id="UP001596302">
    <property type="component" value="Unassembled WGS sequence"/>
</dbReference>
<dbReference type="InterPro" id="IPR002347">
    <property type="entry name" value="SDR_fam"/>
</dbReference>
<dbReference type="Pfam" id="PF13561">
    <property type="entry name" value="adh_short_C2"/>
    <property type="match status" value="1"/>
</dbReference>
<organism evidence="2 3">
    <name type="scientific">Pseudonocardia hispaniensis</name>
    <dbReference type="NCBI Taxonomy" id="904933"/>
    <lineage>
        <taxon>Bacteria</taxon>
        <taxon>Bacillati</taxon>
        <taxon>Actinomycetota</taxon>
        <taxon>Actinomycetes</taxon>
        <taxon>Pseudonocardiales</taxon>
        <taxon>Pseudonocardiaceae</taxon>
        <taxon>Pseudonocardia</taxon>
    </lineage>
</organism>
<dbReference type="RefSeq" id="WP_379584286.1">
    <property type="nucleotide sequence ID" value="NZ_JBHSQW010000016.1"/>
</dbReference>
<dbReference type="PROSITE" id="PS00061">
    <property type="entry name" value="ADH_SHORT"/>
    <property type="match status" value="1"/>
</dbReference>
<dbReference type="InterPro" id="IPR020904">
    <property type="entry name" value="Sc_DH/Rdtase_CS"/>
</dbReference>
<keyword evidence="3" id="KW-1185">Reference proteome</keyword>